<dbReference type="Pfam" id="PF00672">
    <property type="entry name" value="HAMP"/>
    <property type="match status" value="1"/>
</dbReference>
<dbReference type="SMART" id="SM00387">
    <property type="entry name" value="HATPase_c"/>
    <property type="match status" value="1"/>
</dbReference>
<dbReference type="InterPro" id="IPR003594">
    <property type="entry name" value="HATPase_dom"/>
</dbReference>
<evidence type="ECO:0000313" key="19">
    <source>
        <dbReference type="Proteomes" id="UP000194137"/>
    </source>
</evidence>
<evidence type="ECO:0000256" key="3">
    <source>
        <dbReference type="ARBA" id="ARBA00012438"/>
    </source>
</evidence>
<dbReference type="GO" id="GO:0005524">
    <property type="term" value="F:ATP binding"/>
    <property type="evidence" value="ECO:0007669"/>
    <property type="project" value="UniProtKB-KW"/>
</dbReference>
<keyword evidence="11" id="KW-0131">Cell cycle</keyword>
<dbReference type="Pfam" id="PF02518">
    <property type="entry name" value="HATPase_c"/>
    <property type="match status" value="1"/>
</dbReference>
<keyword evidence="7" id="KW-0418">Kinase</keyword>
<gene>
    <name evidence="18" type="ORF">CAK95_04650</name>
</gene>
<dbReference type="Gene3D" id="6.10.340.10">
    <property type="match status" value="1"/>
</dbReference>
<evidence type="ECO:0000256" key="7">
    <source>
        <dbReference type="ARBA" id="ARBA00022777"/>
    </source>
</evidence>
<feature type="transmembrane region" description="Helical" evidence="14">
    <location>
        <begin position="152"/>
        <end position="173"/>
    </location>
</feature>
<dbReference type="PROSITE" id="PS50885">
    <property type="entry name" value="HAMP"/>
    <property type="match status" value="1"/>
</dbReference>
<evidence type="ECO:0000256" key="6">
    <source>
        <dbReference type="ARBA" id="ARBA00022741"/>
    </source>
</evidence>
<dbReference type="KEGG" id="psin:CAK95_04650"/>
<evidence type="ECO:0000313" key="18">
    <source>
        <dbReference type="EMBL" id="ARQ02745.1"/>
    </source>
</evidence>
<keyword evidence="5" id="KW-0808">Transferase</keyword>
<keyword evidence="6" id="KW-0547">Nucleotide-binding</keyword>
<evidence type="ECO:0000259" key="15">
    <source>
        <dbReference type="PROSITE" id="PS50109"/>
    </source>
</evidence>
<feature type="domain" description="Histidine kinase" evidence="15">
    <location>
        <begin position="252"/>
        <end position="475"/>
    </location>
</feature>
<feature type="domain" description="HAMP" evidence="17">
    <location>
        <begin position="175"/>
        <end position="227"/>
    </location>
</feature>
<evidence type="ECO:0000256" key="10">
    <source>
        <dbReference type="ARBA" id="ARBA00023136"/>
    </source>
</evidence>
<dbReference type="CDD" id="cd00082">
    <property type="entry name" value="HisKA"/>
    <property type="match status" value="1"/>
</dbReference>
<accession>A0A1W7A168</accession>
<dbReference type="InterPro" id="IPR036890">
    <property type="entry name" value="HATPase_C_sf"/>
</dbReference>
<dbReference type="Gene3D" id="1.10.287.130">
    <property type="match status" value="1"/>
</dbReference>
<dbReference type="SMART" id="SM00388">
    <property type="entry name" value="HisKA"/>
    <property type="match status" value="1"/>
</dbReference>
<dbReference type="SUPFAM" id="SSF55874">
    <property type="entry name" value="ATPase domain of HSP90 chaperone/DNA topoisomerase II/histidine kinase"/>
    <property type="match status" value="1"/>
</dbReference>
<evidence type="ECO:0000259" key="16">
    <source>
        <dbReference type="PROSITE" id="PS50110"/>
    </source>
</evidence>
<dbReference type="GO" id="GO:0000155">
    <property type="term" value="F:phosphorelay sensor kinase activity"/>
    <property type="evidence" value="ECO:0007669"/>
    <property type="project" value="InterPro"/>
</dbReference>
<dbReference type="Gene3D" id="3.40.50.2300">
    <property type="match status" value="2"/>
</dbReference>
<dbReference type="InterPro" id="IPR011006">
    <property type="entry name" value="CheY-like_superfamily"/>
</dbReference>
<feature type="modified residue" description="4-aspartylphosphate" evidence="12">
    <location>
        <position position="547"/>
    </location>
</feature>
<sequence length="744" mass="80216">MLRLPPQGEAAQDALNAMRADTYRSAGLLYQGATSMSALVVSASQAQFDGLRSRFQSSLDTLSQDPSLDRTQLDELSAAVRSLLAFGDKSGGVFSLREADLTQRANAAKMQGAMDQAAADMEALVRGLVDRAESVAADTTALTAHAIDTTRFWLMAISITSVVLAVLIAWLFVARYVIARLHQVTNSMLAVASGQLDAPLPPPGPDELGDMSRALSVFRDNAREIRDAREEAEAARHQAEAASRTKSAFLANMSHELRTPLNAIIGYSEILREDAQDRGDSTSEADLVKIETAGKHLLGLINDILDLSKIEAGRMDLHFEDVDLGRLLSDVRVLVTPLMDKNGNTFEIDMPADIGVMHIDLVKLKQSLINILSNAAKFTRDGLVKLSVSKDMADPRKPVFRFAVKDSGIGMNQEQVGRLFQAFTQADASTTRNYGGTGLGLTITKHFCMMLGGDIEVTSAPGLGSTFTITLPDGGKAAPAAERGETAPVVSGDASGKTVLIVDDDPTVHDVLRATIAKEGYRLLHAYDGEQALKIAREERPDVITLDVMMPKLDGWTVLGKLKSDPALAPIPVIMLTIVDERTTGYSLGAAEYMTKPVDRNRLLELLRRFAAKSREAVVLVVDDSEDVRAVVRSTVEKAGLKTVEAENGQVALDWLGKNPAPALVLLDLMMPVMDGFAFLERVQQVPALARVPVVVLTAKELTETERHVINERTLLVLTKGAQPLSSLGSALAAIARRPVEAAE</sequence>
<keyword evidence="9" id="KW-0902">Two-component regulatory system</keyword>
<dbReference type="InterPro" id="IPR003660">
    <property type="entry name" value="HAMP_dom"/>
</dbReference>
<evidence type="ECO:0000256" key="11">
    <source>
        <dbReference type="ARBA" id="ARBA00023306"/>
    </source>
</evidence>
<dbReference type="SMART" id="SM00304">
    <property type="entry name" value="HAMP"/>
    <property type="match status" value="2"/>
</dbReference>
<dbReference type="CDD" id="cd16922">
    <property type="entry name" value="HATPase_EvgS-ArcB-TorS-like"/>
    <property type="match status" value="1"/>
</dbReference>
<keyword evidence="19" id="KW-1185">Reference proteome</keyword>
<dbReference type="InterPro" id="IPR005467">
    <property type="entry name" value="His_kinase_dom"/>
</dbReference>
<evidence type="ECO:0000256" key="13">
    <source>
        <dbReference type="SAM" id="Coils"/>
    </source>
</evidence>
<feature type="modified residue" description="4-aspartylphosphate" evidence="12">
    <location>
        <position position="668"/>
    </location>
</feature>
<dbReference type="PROSITE" id="PS50110">
    <property type="entry name" value="RESPONSE_REGULATORY"/>
    <property type="match status" value="2"/>
</dbReference>
<dbReference type="GO" id="GO:0009927">
    <property type="term" value="F:histidine phosphotransfer kinase activity"/>
    <property type="evidence" value="ECO:0007669"/>
    <property type="project" value="TreeGrafter"/>
</dbReference>
<evidence type="ECO:0000256" key="5">
    <source>
        <dbReference type="ARBA" id="ARBA00022679"/>
    </source>
</evidence>
<dbReference type="PROSITE" id="PS50109">
    <property type="entry name" value="HIS_KIN"/>
    <property type="match status" value="1"/>
</dbReference>
<dbReference type="Gene3D" id="3.30.565.10">
    <property type="entry name" value="Histidine kinase-like ATPase, C-terminal domain"/>
    <property type="match status" value="1"/>
</dbReference>
<dbReference type="EMBL" id="CP021112">
    <property type="protein sequence ID" value="ARQ02745.1"/>
    <property type="molecule type" value="Genomic_DNA"/>
</dbReference>
<keyword evidence="14" id="KW-1133">Transmembrane helix</keyword>
<comment type="subcellular location">
    <subcellularLocation>
        <location evidence="2">Membrane</location>
    </subcellularLocation>
</comment>
<dbReference type="AlphaFoldDB" id="A0A1W7A168"/>
<evidence type="ECO:0000256" key="4">
    <source>
        <dbReference type="ARBA" id="ARBA00022553"/>
    </source>
</evidence>
<evidence type="ECO:0000256" key="2">
    <source>
        <dbReference type="ARBA" id="ARBA00004370"/>
    </source>
</evidence>
<dbReference type="EC" id="2.7.13.3" evidence="3"/>
<reference evidence="18 19" key="1">
    <citation type="submission" date="2017-05" db="EMBL/GenBank/DDBJ databases">
        <title>Full genome sequence of Pseudorhodoplanes sinuspersici.</title>
        <authorList>
            <person name="Dastgheib S.M.M."/>
            <person name="Shavandi M."/>
            <person name="Tirandaz H."/>
        </authorList>
    </citation>
    <scope>NUCLEOTIDE SEQUENCE [LARGE SCALE GENOMIC DNA]</scope>
    <source>
        <strain evidence="18 19">RIPI110</strain>
    </source>
</reference>
<evidence type="ECO:0000256" key="9">
    <source>
        <dbReference type="ARBA" id="ARBA00023012"/>
    </source>
</evidence>
<dbReference type="InterPro" id="IPR001789">
    <property type="entry name" value="Sig_transdc_resp-reg_receiver"/>
</dbReference>
<dbReference type="STRING" id="1235591.CAK95_04650"/>
<dbReference type="Pfam" id="PF00512">
    <property type="entry name" value="HisKA"/>
    <property type="match status" value="1"/>
</dbReference>
<name>A0A1W7A168_9HYPH</name>
<proteinExistence type="predicted"/>
<dbReference type="SUPFAM" id="SSF52172">
    <property type="entry name" value="CheY-like"/>
    <property type="match status" value="2"/>
</dbReference>
<dbReference type="FunFam" id="3.30.565.10:FF:000010">
    <property type="entry name" value="Sensor histidine kinase RcsC"/>
    <property type="match status" value="1"/>
</dbReference>
<keyword evidence="10 14" id="KW-0472">Membrane</keyword>
<evidence type="ECO:0000256" key="14">
    <source>
        <dbReference type="SAM" id="Phobius"/>
    </source>
</evidence>
<keyword evidence="14" id="KW-0812">Transmembrane</keyword>
<feature type="domain" description="Response regulatory" evidence="16">
    <location>
        <begin position="498"/>
        <end position="611"/>
    </location>
</feature>
<evidence type="ECO:0000256" key="8">
    <source>
        <dbReference type="ARBA" id="ARBA00022840"/>
    </source>
</evidence>
<keyword evidence="4 12" id="KW-0597">Phosphoprotein</keyword>
<evidence type="ECO:0000259" key="17">
    <source>
        <dbReference type="PROSITE" id="PS50885"/>
    </source>
</evidence>
<keyword evidence="8" id="KW-0067">ATP-binding</keyword>
<feature type="domain" description="Response regulatory" evidence="16">
    <location>
        <begin position="618"/>
        <end position="735"/>
    </location>
</feature>
<dbReference type="GO" id="GO:0005886">
    <property type="term" value="C:plasma membrane"/>
    <property type="evidence" value="ECO:0007669"/>
    <property type="project" value="TreeGrafter"/>
</dbReference>
<dbReference type="SUPFAM" id="SSF158472">
    <property type="entry name" value="HAMP domain-like"/>
    <property type="match status" value="1"/>
</dbReference>
<dbReference type="FunFam" id="1.10.287.130:FF:000038">
    <property type="entry name" value="Sensory transduction histidine kinase"/>
    <property type="match status" value="1"/>
</dbReference>
<comment type="catalytic activity">
    <reaction evidence="1">
        <text>ATP + protein L-histidine = ADP + protein N-phospho-L-histidine.</text>
        <dbReference type="EC" id="2.7.13.3"/>
    </reaction>
</comment>
<dbReference type="PANTHER" id="PTHR43047:SF72">
    <property type="entry name" value="OSMOSENSING HISTIDINE PROTEIN KINASE SLN1"/>
    <property type="match status" value="1"/>
</dbReference>
<feature type="coiled-coil region" evidence="13">
    <location>
        <begin position="215"/>
        <end position="245"/>
    </location>
</feature>
<dbReference type="InterPro" id="IPR003661">
    <property type="entry name" value="HisK_dim/P_dom"/>
</dbReference>
<dbReference type="Pfam" id="PF00072">
    <property type="entry name" value="Response_reg"/>
    <property type="match status" value="2"/>
</dbReference>
<dbReference type="PRINTS" id="PR00344">
    <property type="entry name" value="BCTRLSENSOR"/>
</dbReference>
<dbReference type="PANTHER" id="PTHR43047">
    <property type="entry name" value="TWO-COMPONENT HISTIDINE PROTEIN KINASE"/>
    <property type="match status" value="1"/>
</dbReference>
<dbReference type="InterPro" id="IPR004358">
    <property type="entry name" value="Sig_transdc_His_kin-like_C"/>
</dbReference>
<organism evidence="18 19">
    <name type="scientific">Pseudorhodoplanes sinuspersici</name>
    <dbReference type="NCBI Taxonomy" id="1235591"/>
    <lineage>
        <taxon>Bacteria</taxon>
        <taxon>Pseudomonadati</taxon>
        <taxon>Pseudomonadota</taxon>
        <taxon>Alphaproteobacteria</taxon>
        <taxon>Hyphomicrobiales</taxon>
        <taxon>Pseudorhodoplanes</taxon>
    </lineage>
</organism>
<dbReference type="InterPro" id="IPR036097">
    <property type="entry name" value="HisK_dim/P_sf"/>
</dbReference>
<dbReference type="Proteomes" id="UP000194137">
    <property type="component" value="Chromosome"/>
</dbReference>
<dbReference type="SMART" id="SM00448">
    <property type="entry name" value="REC"/>
    <property type="match status" value="2"/>
</dbReference>
<dbReference type="CDD" id="cd06225">
    <property type="entry name" value="HAMP"/>
    <property type="match status" value="1"/>
</dbReference>
<keyword evidence="13" id="KW-0175">Coiled coil</keyword>
<evidence type="ECO:0000256" key="1">
    <source>
        <dbReference type="ARBA" id="ARBA00000085"/>
    </source>
</evidence>
<protein>
    <recommendedName>
        <fullName evidence="3">histidine kinase</fullName>
        <ecNumber evidence="3">2.7.13.3</ecNumber>
    </recommendedName>
</protein>
<dbReference type="SUPFAM" id="SSF47384">
    <property type="entry name" value="Homodimeric domain of signal transducing histidine kinase"/>
    <property type="match status" value="1"/>
</dbReference>
<evidence type="ECO:0000256" key="12">
    <source>
        <dbReference type="PROSITE-ProRule" id="PRU00169"/>
    </source>
</evidence>